<evidence type="ECO:0000256" key="1">
    <source>
        <dbReference type="ARBA" id="ARBA00022517"/>
    </source>
</evidence>
<dbReference type="PANTHER" id="PTHR39178:SF1">
    <property type="entry name" value="RIBOSOMAL-PROCESSING CYSTEINE PROTEASE PRP"/>
    <property type="match status" value="1"/>
</dbReference>
<dbReference type="EMBL" id="FNYT01000010">
    <property type="protein sequence ID" value="SEJ24804.1"/>
    <property type="molecule type" value="Genomic_DNA"/>
</dbReference>
<evidence type="ECO:0000256" key="4">
    <source>
        <dbReference type="ARBA" id="ARBA00022807"/>
    </source>
</evidence>
<sequence length="111" mass="12490">MIEVKFREDDYGNLISFEVTGHAGYGVHGEDIICAAVSVLAIETVNSVERLAGYQMLVDEADAKGGYLYAEIRTDTEAEQQYITQILLKHLFYSLEDVAQTYPDYVSIKMQ</sequence>
<name>A0A143YZN0_9LACT</name>
<dbReference type="GO" id="GO:0006508">
    <property type="term" value="P:proteolysis"/>
    <property type="evidence" value="ECO:0007669"/>
    <property type="project" value="UniProtKB-KW"/>
</dbReference>
<keyword evidence="3" id="KW-0378">Hydrolase</keyword>
<dbReference type="SUPFAM" id="SSF118010">
    <property type="entry name" value="TM1457-like"/>
    <property type="match status" value="1"/>
</dbReference>
<dbReference type="OrthoDB" id="48998at2"/>
<keyword evidence="10" id="KW-1185">Reference proteome</keyword>
<dbReference type="PANTHER" id="PTHR39178">
    <property type="entry name" value="HYPOTHETICAL RIBOSOME-ASSOCIATED PROTEIN"/>
    <property type="match status" value="1"/>
</dbReference>
<dbReference type="AlphaFoldDB" id="A0A143YZN0"/>
<dbReference type="Proteomes" id="UP000199280">
    <property type="component" value="Unassembled WGS sequence"/>
</dbReference>
<evidence type="ECO:0000256" key="5">
    <source>
        <dbReference type="ARBA" id="ARBA00044503"/>
    </source>
</evidence>
<accession>A0A143YZN0</accession>
<evidence type="ECO:0000256" key="3">
    <source>
        <dbReference type="ARBA" id="ARBA00022801"/>
    </source>
</evidence>
<reference evidence="7 9" key="1">
    <citation type="submission" date="2016-02" db="EMBL/GenBank/DDBJ databases">
        <authorList>
            <person name="Wen L."/>
            <person name="He K."/>
            <person name="Yang H."/>
        </authorList>
    </citation>
    <scope>NUCLEOTIDE SEQUENCE [LARGE SCALE GENOMIC DNA]</scope>
    <source>
        <strain evidence="7">Trichococcus_R210</strain>
    </source>
</reference>
<dbReference type="InterPro" id="IPR007422">
    <property type="entry name" value="Peptidase_Prp"/>
</dbReference>
<dbReference type="GO" id="GO:0008234">
    <property type="term" value="F:cysteine-type peptidase activity"/>
    <property type="evidence" value="ECO:0007669"/>
    <property type="project" value="UniProtKB-KW"/>
</dbReference>
<evidence type="ECO:0000313" key="9">
    <source>
        <dbReference type="Proteomes" id="UP000076878"/>
    </source>
</evidence>
<dbReference type="Pfam" id="PF04327">
    <property type="entry name" value="Peptidase_Prp"/>
    <property type="match status" value="1"/>
</dbReference>
<evidence type="ECO:0000313" key="7">
    <source>
        <dbReference type="EMBL" id="CZR01436.1"/>
    </source>
</evidence>
<protein>
    <recommendedName>
        <fullName evidence="6">Ribosomal processing cysteine protease Prp</fullName>
    </recommendedName>
</protein>
<gene>
    <name evidence="8" type="ORF">SAMN05216375_1108</name>
    <name evidence="7" type="ORF">TR210_1810</name>
</gene>
<dbReference type="STRING" id="640938.TR210_1810"/>
<organism evidence="7 9">
    <name type="scientific">Trichococcus ilyis</name>
    <dbReference type="NCBI Taxonomy" id="640938"/>
    <lineage>
        <taxon>Bacteria</taxon>
        <taxon>Bacillati</taxon>
        <taxon>Bacillota</taxon>
        <taxon>Bacilli</taxon>
        <taxon>Lactobacillales</taxon>
        <taxon>Carnobacteriaceae</taxon>
        <taxon>Trichococcus</taxon>
    </lineage>
</organism>
<proteinExistence type="inferred from homology"/>
<dbReference type="Gene3D" id="3.30.70.1490">
    <property type="entry name" value="Cysteine protease Prp"/>
    <property type="match status" value="1"/>
</dbReference>
<dbReference type="Proteomes" id="UP000076878">
    <property type="component" value="Unassembled WGS sequence"/>
</dbReference>
<keyword evidence="2" id="KW-0645">Protease</keyword>
<dbReference type="RefSeq" id="WP_068623195.1">
    <property type="nucleotide sequence ID" value="NZ_FJNB01000013.1"/>
</dbReference>
<keyword evidence="1" id="KW-0690">Ribosome biogenesis</keyword>
<dbReference type="InterPro" id="IPR036764">
    <property type="entry name" value="Peptidase_Prp_sf"/>
</dbReference>
<dbReference type="GO" id="GO:0042254">
    <property type="term" value="P:ribosome biogenesis"/>
    <property type="evidence" value="ECO:0007669"/>
    <property type="project" value="UniProtKB-KW"/>
</dbReference>
<evidence type="ECO:0000313" key="10">
    <source>
        <dbReference type="Proteomes" id="UP000199280"/>
    </source>
</evidence>
<keyword evidence="4" id="KW-0788">Thiol protease</keyword>
<dbReference type="CDD" id="cd16332">
    <property type="entry name" value="Prp-like"/>
    <property type="match status" value="1"/>
</dbReference>
<evidence type="ECO:0000313" key="8">
    <source>
        <dbReference type="EMBL" id="SEJ24804.1"/>
    </source>
</evidence>
<comment type="similarity">
    <text evidence="5">Belongs to the Prp family.</text>
</comment>
<reference evidence="8 10" key="2">
    <citation type="submission" date="2016-10" db="EMBL/GenBank/DDBJ databases">
        <authorList>
            <person name="Varghese N."/>
            <person name="Submissions S."/>
        </authorList>
    </citation>
    <scope>NUCLEOTIDE SEQUENCE [LARGE SCALE GENOMIC DNA]</scope>
    <source>
        <strain evidence="8 10">DSM 22150</strain>
    </source>
</reference>
<dbReference type="EMBL" id="FJNB01000013">
    <property type="protein sequence ID" value="CZR01436.1"/>
    <property type="molecule type" value="Genomic_DNA"/>
</dbReference>
<evidence type="ECO:0000256" key="2">
    <source>
        <dbReference type="ARBA" id="ARBA00022670"/>
    </source>
</evidence>
<evidence type="ECO:0000256" key="6">
    <source>
        <dbReference type="ARBA" id="ARBA00044538"/>
    </source>
</evidence>